<evidence type="ECO:0000313" key="5">
    <source>
        <dbReference type="EMBL" id="MFD1778353.1"/>
    </source>
</evidence>
<feature type="domain" description="NodB homology" evidence="4">
    <location>
        <begin position="49"/>
        <end position="230"/>
    </location>
</feature>
<proteinExistence type="predicted"/>
<dbReference type="CDD" id="cd10917">
    <property type="entry name" value="CE4_NodB_like_6s_7s"/>
    <property type="match status" value="1"/>
</dbReference>
<dbReference type="EMBL" id="JBHUEK010000008">
    <property type="protein sequence ID" value="MFD1778353.1"/>
    <property type="molecule type" value="Genomic_DNA"/>
</dbReference>
<protein>
    <submittedName>
        <fullName evidence="5">Polysaccharide deacetylase family protein</fullName>
        <ecNumber evidence="5">3.-.-.-</ecNumber>
    </submittedName>
</protein>
<accession>A0ABW4MKC7</accession>
<dbReference type="PANTHER" id="PTHR10587:SF133">
    <property type="entry name" value="CHITIN DEACETYLASE 1-RELATED"/>
    <property type="match status" value="1"/>
</dbReference>
<comment type="caution">
    <text evidence="5">The sequence shown here is derived from an EMBL/GenBank/DDBJ whole genome shotgun (WGS) entry which is preliminary data.</text>
</comment>
<keyword evidence="3" id="KW-0732">Signal</keyword>
<dbReference type="PROSITE" id="PS51677">
    <property type="entry name" value="NODB"/>
    <property type="match status" value="1"/>
</dbReference>
<evidence type="ECO:0000256" key="1">
    <source>
        <dbReference type="ARBA" id="ARBA00022723"/>
    </source>
</evidence>
<sequence>MIEGGTFLGRCIVMIVLFLSLNHIPAQATDRFDFEKTGKVTWEVKTEEKMVSITFDDGPNPVYTPQILDVLAKHKAKATFFVVGKHAIKHPEIIRREVLEGHEIANHTFNHANIIRDSQKLENEIDITTDTLKEITGFSPTLFRPVGGSYNDVIINTAAENGYHVVLWSWHQDTKDWKNPGVSRITKRVISGVKPGNIILFHDSGGNRTQTVQALEQILTELEEEGYEFVTVSEMLFRTQIKQSN</sequence>
<dbReference type="Proteomes" id="UP001597227">
    <property type="component" value="Unassembled WGS sequence"/>
</dbReference>
<keyword evidence="1" id="KW-0479">Metal-binding</keyword>
<dbReference type="InterPro" id="IPR011330">
    <property type="entry name" value="Glyco_hydro/deAcase_b/a-brl"/>
</dbReference>
<organism evidence="5 6">
    <name type="scientific">Fredinandcohnia salidurans</name>
    <dbReference type="NCBI Taxonomy" id="2595041"/>
    <lineage>
        <taxon>Bacteria</taxon>
        <taxon>Bacillati</taxon>
        <taxon>Bacillota</taxon>
        <taxon>Bacilli</taxon>
        <taxon>Bacillales</taxon>
        <taxon>Bacillaceae</taxon>
        <taxon>Fredinandcohnia</taxon>
    </lineage>
</organism>
<evidence type="ECO:0000256" key="2">
    <source>
        <dbReference type="ARBA" id="ARBA00022801"/>
    </source>
</evidence>
<dbReference type="Gene3D" id="3.20.20.370">
    <property type="entry name" value="Glycoside hydrolase/deacetylase"/>
    <property type="match status" value="1"/>
</dbReference>
<dbReference type="InterPro" id="IPR050248">
    <property type="entry name" value="Polysacc_deacetylase_ArnD"/>
</dbReference>
<evidence type="ECO:0000259" key="4">
    <source>
        <dbReference type="PROSITE" id="PS51677"/>
    </source>
</evidence>
<dbReference type="InterPro" id="IPR002509">
    <property type="entry name" value="NODB_dom"/>
</dbReference>
<feature type="signal peptide" evidence="3">
    <location>
        <begin position="1"/>
        <end position="28"/>
    </location>
</feature>
<dbReference type="EC" id="3.-.-.-" evidence="5"/>
<evidence type="ECO:0000313" key="6">
    <source>
        <dbReference type="Proteomes" id="UP001597227"/>
    </source>
</evidence>
<feature type="chain" id="PRO_5046597538" evidence="3">
    <location>
        <begin position="29"/>
        <end position="245"/>
    </location>
</feature>
<dbReference type="RefSeq" id="WP_388036392.1">
    <property type="nucleotide sequence ID" value="NZ_JBHUEK010000008.1"/>
</dbReference>
<name>A0ABW4MKC7_9BACI</name>
<keyword evidence="2 5" id="KW-0378">Hydrolase</keyword>
<keyword evidence="6" id="KW-1185">Reference proteome</keyword>
<evidence type="ECO:0000256" key="3">
    <source>
        <dbReference type="SAM" id="SignalP"/>
    </source>
</evidence>
<gene>
    <name evidence="5" type="ORF">ACFSFW_06710</name>
</gene>
<dbReference type="PANTHER" id="PTHR10587">
    <property type="entry name" value="GLYCOSYL TRANSFERASE-RELATED"/>
    <property type="match status" value="1"/>
</dbReference>
<dbReference type="Pfam" id="PF01522">
    <property type="entry name" value="Polysacc_deac_1"/>
    <property type="match status" value="1"/>
</dbReference>
<reference evidence="6" key="1">
    <citation type="journal article" date="2019" name="Int. J. Syst. Evol. Microbiol.">
        <title>The Global Catalogue of Microorganisms (GCM) 10K type strain sequencing project: providing services to taxonomists for standard genome sequencing and annotation.</title>
        <authorList>
            <consortium name="The Broad Institute Genomics Platform"/>
            <consortium name="The Broad Institute Genome Sequencing Center for Infectious Disease"/>
            <person name="Wu L."/>
            <person name="Ma J."/>
        </authorList>
    </citation>
    <scope>NUCLEOTIDE SEQUENCE [LARGE SCALE GENOMIC DNA]</scope>
    <source>
        <strain evidence="6">CCUG 15531</strain>
    </source>
</reference>
<dbReference type="GO" id="GO:0016787">
    <property type="term" value="F:hydrolase activity"/>
    <property type="evidence" value="ECO:0007669"/>
    <property type="project" value="UniProtKB-KW"/>
</dbReference>
<dbReference type="SUPFAM" id="SSF88713">
    <property type="entry name" value="Glycoside hydrolase/deacetylase"/>
    <property type="match status" value="1"/>
</dbReference>